<dbReference type="GO" id="GO:0003724">
    <property type="term" value="F:RNA helicase activity"/>
    <property type="evidence" value="ECO:0007669"/>
    <property type="project" value="UniProtKB-EC"/>
</dbReference>
<keyword evidence="2" id="KW-0479">Metal-binding</keyword>
<dbReference type="HOGENOM" id="CLU_003041_3_2_1"/>
<dbReference type="SUPFAM" id="SSF55811">
    <property type="entry name" value="Nudix"/>
    <property type="match status" value="1"/>
</dbReference>
<evidence type="ECO:0000256" key="2">
    <source>
        <dbReference type="ARBA" id="ARBA00022723"/>
    </source>
</evidence>
<feature type="domain" description="Nudix hydrolase" evidence="14">
    <location>
        <begin position="749"/>
        <end position="942"/>
    </location>
</feature>
<dbReference type="AlphaFoldDB" id="M5BL06"/>
<evidence type="ECO:0000256" key="4">
    <source>
        <dbReference type="ARBA" id="ARBA00022801"/>
    </source>
</evidence>
<gene>
    <name evidence="15" type="ORF">BN14_00892</name>
</gene>
<evidence type="ECO:0000259" key="14">
    <source>
        <dbReference type="PROSITE" id="PS51462"/>
    </source>
</evidence>
<evidence type="ECO:0000256" key="9">
    <source>
        <dbReference type="ARBA" id="ARBA00023027"/>
    </source>
</evidence>
<sequence>MAPDYVMTIDSDDEGGVEADGPAINPEFTFDVAGGALTGPADAWDSADVVHSGSKPEPISVDDIIARRKLRAQAGPSLKRKRHEADEDEATSDDEGSQGESSGEELSSDNDSAFGGAALEAHHDEDDPLSDSDSSNGPASEVEGDDAGSQSDSDTDSDIETPAQKAAKAAYFCTLSHKRRTGFHSPTPIQAATIPVALLGKDVVGGAVTGSGKTAAFIIPILERLLYRSRDAHTRVLVLVPTRELAVQCHAVAEKLGAFTDVRCALIVGGLSLKVQEATLRTRPDLVVATPGRLIDHLRNSRSFALDALDVLVLDEADRMLSDGFADELKEIVQSCPTGRQTMLFSATMTDDVETLIRLSLRHPTRLFVDPSKQTARGLVQEFVRRTARKGAIIFFRSKKLAHQFRVVFGLCGLKALELHGDLTQEQRLNALTKFRSGEADYLLATDLASRGLDIRGVETVINYDMPGQIEQYVHRVGRTARAGKKGRSITLVGEADRKMLKAAIKRSEVDKIRHRVVPSEVVTSVVEKLDGFKEEIQEVLKEEKEEKLVMRTAEMELKKGQNMINHEEEIFGRPKRTWFQTEKEKEKSATISKQQYEKGFTSNVDLEKKNNKSKDNDQDKPKRDKFSGLTRRAKRRKLAREADAEFNDQHATDAAIRGAKRAQRPGKIGEPIKKFDPKAGKKNKTKIRKAGSRFVSGLFANSTARCVVFRNGDPLVVTHAQDSVPSITLAKVPSGELRTLLGEEPLFGQGQHPGEIAADDIKVLQSARWRGPNIIFLGVEEQSAELSTPKDPEDVRGTPYFALDATDISTDDLFSALNVSESQRLEFAENSWIAAAKLSAFAFYSTLAGFLEPGESFEDAVKREIWEESGVRVHAVRYHSGQPWPFPANLMIGCYASADSSQTIRTDLDNELEDAKWFTREEVLSVLAHPDGTNIRRREHKNSDEAQDHSAKPATAADSVDPRPVKDQPPFRVPPPSAIAGVLISQWAKGEVLGLSSSESGVTPLKGKI</sequence>
<feature type="compositionally biased region" description="Acidic residues" evidence="11">
    <location>
        <begin position="86"/>
        <end position="108"/>
    </location>
</feature>
<evidence type="ECO:0000256" key="8">
    <source>
        <dbReference type="ARBA" id="ARBA00022884"/>
    </source>
</evidence>
<dbReference type="InterPro" id="IPR000629">
    <property type="entry name" value="RNA-helicase_DEAD-box_CS"/>
</dbReference>
<dbReference type="SMART" id="SM00490">
    <property type="entry name" value="HELICc"/>
    <property type="match status" value="1"/>
</dbReference>
<keyword evidence="5 15" id="KW-0347">Helicase</keyword>
<proteinExistence type="predicted"/>
<dbReference type="InterPro" id="IPR049734">
    <property type="entry name" value="NudC-like_C"/>
</dbReference>
<evidence type="ECO:0000259" key="13">
    <source>
        <dbReference type="PROSITE" id="PS51194"/>
    </source>
</evidence>
<keyword evidence="9" id="KW-0520">NAD</keyword>
<dbReference type="CDD" id="cd17947">
    <property type="entry name" value="DEADc_DDX27"/>
    <property type="match status" value="1"/>
</dbReference>
<feature type="region of interest" description="Disordered" evidence="11">
    <location>
        <begin position="582"/>
        <end position="685"/>
    </location>
</feature>
<evidence type="ECO:0000256" key="3">
    <source>
        <dbReference type="ARBA" id="ARBA00022741"/>
    </source>
</evidence>
<evidence type="ECO:0000256" key="6">
    <source>
        <dbReference type="ARBA" id="ARBA00022840"/>
    </source>
</evidence>
<feature type="compositionally biased region" description="Polar residues" evidence="11">
    <location>
        <begin position="590"/>
        <end position="605"/>
    </location>
</feature>
<comment type="catalytic activity">
    <reaction evidence="10">
        <text>ATP + H2O = ADP + phosphate + H(+)</text>
        <dbReference type="Rhea" id="RHEA:13065"/>
        <dbReference type="ChEBI" id="CHEBI:15377"/>
        <dbReference type="ChEBI" id="CHEBI:15378"/>
        <dbReference type="ChEBI" id="CHEBI:30616"/>
        <dbReference type="ChEBI" id="CHEBI:43474"/>
        <dbReference type="ChEBI" id="CHEBI:456216"/>
        <dbReference type="EC" id="3.6.4.13"/>
    </reaction>
</comment>
<evidence type="ECO:0000259" key="12">
    <source>
        <dbReference type="PROSITE" id="PS51192"/>
    </source>
</evidence>
<evidence type="ECO:0000256" key="7">
    <source>
        <dbReference type="ARBA" id="ARBA00022842"/>
    </source>
</evidence>
<dbReference type="PROSITE" id="PS51462">
    <property type="entry name" value="NUDIX"/>
    <property type="match status" value="1"/>
</dbReference>
<dbReference type="InterPro" id="IPR011545">
    <property type="entry name" value="DEAD/DEAH_box_helicase_dom"/>
</dbReference>
<feature type="region of interest" description="Disordered" evidence="11">
    <location>
        <begin position="47"/>
        <end position="159"/>
    </location>
</feature>
<dbReference type="CDD" id="cd18787">
    <property type="entry name" value="SF2_C_DEAD"/>
    <property type="match status" value="1"/>
</dbReference>
<keyword evidence="8" id="KW-0694">RNA-binding</keyword>
<comment type="cofactor">
    <cofactor evidence="1">
        <name>Mg(2+)</name>
        <dbReference type="ChEBI" id="CHEBI:18420"/>
    </cofactor>
</comment>
<dbReference type="Gene3D" id="3.90.79.10">
    <property type="entry name" value="Nucleoside Triphosphate Pyrophosphohydrolase"/>
    <property type="match status" value="1"/>
</dbReference>
<dbReference type="PROSITE" id="PS51194">
    <property type="entry name" value="HELICASE_CTER"/>
    <property type="match status" value="1"/>
</dbReference>
<feature type="region of interest" description="Disordered" evidence="11">
    <location>
        <begin position="1"/>
        <end position="24"/>
    </location>
</feature>
<feature type="compositionally biased region" description="Basic and acidic residues" evidence="11">
    <location>
        <begin position="671"/>
        <end position="680"/>
    </location>
</feature>
<dbReference type="EMBL" id="CAOJ01001148">
    <property type="protein sequence ID" value="CCO26860.1"/>
    <property type="molecule type" value="Genomic_DNA"/>
</dbReference>
<dbReference type="InterPro" id="IPR000086">
    <property type="entry name" value="NUDIX_hydrolase_dom"/>
</dbReference>
<evidence type="ECO:0000313" key="16">
    <source>
        <dbReference type="Proteomes" id="UP000012065"/>
    </source>
</evidence>
<evidence type="ECO:0000256" key="11">
    <source>
        <dbReference type="SAM" id="MobiDB-lite"/>
    </source>
</evidence>
<feature type="domain" description="Helicase ATP-binding" evidence="12">
    <location>
        <begin position="194"/>
        <end position="367"/>
    </location>
</feature>
<comment type="caution">
    <text evidence="15">The sequence shown here is derived from an EMBL/GenBank/DDBJ whole genome shotgun (WGS) entry which is preliminary data.</text>
</comment>
<dbReference type="Pfam" id="PF00270">
    <property type="entry name" value="DEAD"/>
    <property type="match status" value="1"/>
</dbReference>
<dbReference type="InterPro" id="IPR014001">
    <property type="entry name" value="Helicase_ATP-bd"/>
</dbReference>
<reference evidence="15 16" key="1">
    <citation type="journal article" date="2013" name="J. Biotechnol.">
        <title>Establishment and interpretation of the genome sequence of the phytopathogenic fungus Rhizoctonia solani AG1-IB isolate 7/3/14.</title>
        <authorList>
            <person name="Wibberg D.W."/>
            <person name="Jelonek L.J."/>
            <person name="Rupp O.R."/>
            <person name="Hennig M.H."/>
            <person name="Eikmeyer F.E."/>
            <person name="Goesmann A.G."/>
            <person name="Hartmann A.H."/>
            <person name="Borriss R.B."/>
            <person name="Grosch R.G."/>
            <person name="Puehler A.P."/>
            <person name="Schlueter A.S."/>
        </authorList>
    </citation>
    <scope>NUCLEOTIDE SEQUENCE [LARGE SCALE GENOMIC DNA]</scope>
    <source>
        <strain evidence="16">AG1-IB / isolate 7/3/14</strain>
    </source>
</reference>
<organism evidence="15 16">
    <name type="scientific">Thanatephorus cucumeris (strain AG1-IB / isolate 7/3/14)</name>
    <name type="common">Lettuce bottom rot fungus</name>
    <name type="synonym">Rhizoctonia solani</name>
    <dbReference type="NCBI Taxonomy" id="1108050"/>
    <lineage>
        <taxon>Eukaryota</taxon>
        <taxon>Fungi</taxon>
        <taxon>Dikarya</taxon>
        <taxon>Basidiomycota</taxon>
        <taxon>Agaricomycotina</taxon>
        <taxon>Agaricomycetes</taxon>
        <taxon>Cantharellales</taxon>
        <taxon>Ceratobasidiaceae</taxon>
        <taxon>Rhizoctonia</taxon>
        <taxon>Rhizoctonia solani AG-1</taxon>
    </lineage>
</organism>
<dbReference type="SMART" id="SM00487">
    <property type="entry name" value="DEXDc"/>
    <property type="match status" value="1"/>
</dbReference>
<dbReference type="PANTHER" id="PTHR47959">
    <property type="entry name" value="ATP-DEPENDENT RNA HELICASE RHLE-RELATED"/>
    <property type="match status" value="1"/>
</dbReference>
<dbReference type="Pfam" id="PF00271">
    <property type="entry name" value="Helicase_C"/>
    <property type="match status" value="1"/>
</dbReference>
<dbReference type="Proteomes" id="UP000012065">
    <property type="component" value="Unassembled WGS sequence"/>
</dbReference>
<evidence type="ECO:0000256" key="5">
    <source>
        <dbReference type="ARBA" id="ARBA00022806"/>
    </source>
</evidence>
<feature type="compositionally biased region" description="Basic and acidic residues" evidence="11">
    <location>
        <begin position="606"/>
        <end position="627"/>
    </location>
</feature>
<protein>
    <submittedName>
        <fullName evidence="15">ATP-dependent RNA helicase DDX27</fullName>
        <ecNumber evidence="15">3.6.1.-</ecNumber>
    </submittedName>
</protein>
<dbReference type="GO" id="GO:0016887">
    <property type="term" value="F:ATP hydrolysis activity"/>
    <property type="evidence" value="ECO:0007669"/>
    <property type="project" value="RHEA"/>
</dbReference>
<dbReference type="PROSITE" id="PS00039">
    <property type="entry name" value="DEAD_ATP_HELICASE"/>
    <property type="match status" value="1"/>
</dbReference>
<keyword evidence="4 15" id="KW-0378">Hydrolase</keyword>
<name>M5BL06_THACB</name>
<dbReference type="GO" id="GO:0003723">
    <property type="term" value="F:RNA binding"/>
    <property type="evidence" value="ECO:0007669"/>
    <property type="project" value="UniProtKB-KW"/>
</dbReference>
<dbReference type="InterPro" id="IPR001650">
    <property type="entry name" value="Helicase_C-like"/>
</dbReference>
<dbReference type="SUPFAM" id="SSF52540">
    <property type="entry name" value="P-loop containing nucleoside triphosphate hydrolases"/>
    <property type="match status" value="1"/>
</dbReference>
<dbReference type="InterPro" id="IPR050079">
    <property type="entry name" value="DEAD_box_RNA_helicase"/>
</dbReference>
<feature type="region of interest" description="Disordered" evidence="11">
    <location>
        <begin position="930"/>
        <end position="978"/>
    </location>
</feature>
<dbReference type="GO" id="GO:0005829">
    <property type="term" value="C:cytosol"/>
    <property type="evidence" value="ECO:0007669"/>
    <property type="project" value="TreeGrafter"/>
</dbReference>
<keyword evidence="6" id="KW-0067">ATP-binding</keyword>
<dbReference type="InterPro" id="IPR027417">
    <property type="entry name" value="P-loop_NTPase"/>
</dbReference>
<evidence type="ECO:0000313" key="15">
    <source>
        <dbReference type="EMBL" id="CCO26860.1"/>
    </source>
</evidence>
<dbReference type="Pfam" id="PF00293">
    <property type="entry name" value="NUDIX"/>
    <property type="match status" value="1"/>
</dbReference>
<keyword evidence="7" id="KW-0460">Magnesium</keyword>
<evidence type="ECO:0000256" key="1">
    <source>
        <dbReference type="ARBA" id="ARBA00001946"/>
    </source>
</evidence>
<keyword evidence="3" id="KW-0547">Nucleotide-binding</keyword>
<feature type="compositionally biased region" description="Basic and acidic residues" evidence="11">
    <location>
        <begin position="640"/>
        <end position="652"/>
    </location>
</feature>
<dbReference type="GO" id="GO:0005524">
    <property type="term" value="F:ATP binding"/>
    <property type="evidence" value="ECO:0007669"/>
    <property type="project" value="UniProtKB-KW"/>
</dbReference>
<dbReference type="Gene3D" id="3.40.50.300">
    <property type="entry name" value="P-loop containing nucleotide triphosphate hydrolases"/>
    <property type="match status" value="2"/>
</dbReference>
<accession>M5BL06</accession>
<dbReference type="CDD" id="cd03429">
    <property type="entry name" value="NUDIX_NADH_pyrophosphatase_Nudt13"/>
    <property type="match status" value="1"/>
</dbReference>
<feature type="domain" description="Helicase C-terminal" evidence="13">
    <location>
        <begin position="379"/>
        <end position="531"/>
    </location>
</feature>
<dbReference type="EC" id="3.6.1.-" evidence="15"/>
<dbReference type="InterPro" id="IPR015797">
    <property type="entry name" value="NUDIX_hydrolase-like_dom_sf"/>
</dbReference>
<dbReference type="InterPro" id="IPR020084">
    <property type="entry name" value="NUDIX_hydrolase_CS"/>
</dbReference>
<dbReference type="PROSITE" id="PS51192">
    <property type="entry name" value="HELICASE_ATP_BIND_1"/>
    <property type="match status" value="1"/>
</dbReference>
<dbReference type="GO" id="GO:0046872">
    <property type="term" value="F:metal ion binding"/>
    <property type="evidence" value="ECO:0007669"/>
    <property type="project" value="UniProtKB-KW"/>
</dbReference>
<dbReference type="PANTHER" id="PTHR47959:SF1">
    <property type="entry name" value="ATP-DEPENDENT RNA HELICASE DBPA"/>
    <property type="match status" value="1"/>
</dbReference>
<feature type="compositionally biased region" description="Basic and acidic residues" evidence="11">
    <location>
        <begin position="942"/>
        <end position="952"/>
    </location>
</feature>
<dbReference type="PROSITE" id="PS00893">
    <property type="entry name" value="NUDIX_BOX"/>
    <property type="match status" value="1"/>
</dbReference>
<evidence type="ECO:0000256" key="10">
    <source>
        <dbReference type="ARBA" id="ARBA00047984"/>
    </source>
</evidence>